<gene>
    <name evidence="1" type="ORF">NPIL_483261</name>
</gene>
<reference evidence="1" key="1">
    <citation type="submission" date="2020-08" db="EMBL/GenBank/DDBJ databases">
        <title>Multicomponent nature underlies the extraordinary mechanical properties of spider dragline silk.</title>
        <authorList>
            <person name="Kono N."/>
            <person name="Nakamura H."/>
            <person name="Mori M."/>
            <person name="Yoshida Y."/>
            <person name="Ohtoshi R."/>
            <person name="Malay A.D."/>
            <person name="Moran D.A.P."/>
            <person name="Tomita M."/>
            <person name="Numata K."/>
            <person name="Arakawa K."/>
        </authorList>
    </citation>
    <scope>NUCLEOTIDE SEQUENCE</scope>
</reference>
<proteinExistence type="predicted"/>
<protein>
    <submittedName>
        <fullName evidence="1">Uncharacterized protein</fullName>
    </submittedName>
</protein>
<dbReference type="AlphaFoldDB" id="A0A8X6PGJ2"/>
<accession>A0A8X6PGJ2</accession>
<organism evidence="1 2">
    <name type="scientific">Nephila pilipes</name>
    <name type="common">Giant wood spider</name>
    <name type="synonym">Nephila maculata</name>
    <dbReference type="NCBI Taxonomy" id="299642"/>
    <lineage>
        <taxon>Eukaryota</taxon>
        <taxon>Metazoa</taxon>
        <taxon>Ecdysozoa</taxon>
        <taxon>Arthropoda</taxon>
        <taxon>Chelicerata</taxon>
        <taxon>Arachnida</taxon>
        <taxon>Araneae</taxon>
        <taxon>Araneomorphae</taxon>
        <taxon>Entelegynae</taxon>
        <taxon>Araneoidea</taxon>
        <taxon>Nephilidae</taxon>
        <taxon>Nephila</taxon>
    </lineage>
</organism>
<evidence type="ECO:0000313" key="2">
    <source>
        <dbReference type="Proteomes" id="UP000887013"/>
    </source>
</evidence>
<dbReference type="EMBL" id="BMAW01020775">
    <property type="protein sequence ID" value="GFT69928.1"/>
    <property type="molecule type" value="Genomic_DNA"/>
</dbReference>
<name>A0A8X6PGJ2_NEPPI</name>
<sequence length="111" mass="12417">MNGVKGFSCLHGAEKGKVLQRIVELMTAGIHLTISTSSMSYEDVMHHELSSRSILTDSAVLTTSLTSVTHQGNPKFKKDFEKVYLSRHFMSPIRPTLFVPKKVRLTILKLS</sequence>
<dbReference type="Proteomes" id="UP000887013">
    <property type="component" value="Unassembled WGS sequence"/>
</dbReference>
<evidence type="ECO:0000313" key="1">
    <source>
        <dbReference type="EMBL" id="GFT69928.1"/>
    </source>
</evidence>
<keyword evidence="2" id="KW-1185">Reference proteome</keyword>
<comment type="caution">
    <text evidence="1">The sequence shown here is derived from an EMBL/GenBank/DDBJ whole genome shotgun (WGS) entry which is preliminary data.</text>
</comment>